<sequence length="78" mass="8733">VIGAYIWNRNEEHVETVRAKFVVLATGGASKVYQYTSNPDVSSGDGIAIAWRAGCRVANMEFNQFHPTCLYHPEARNF</sequence>
<evidence type="ECO:0000256" key="1">
    <source>
        <dbReference type="ARBA" id="ARBA00001974"/>
    </source>
</evidence>
<dbReference type="InterPro" id="IPR003953">
    <property type="entry name" value="FAD-dep_OxRdtase_2_FAD-bd"/>
</dbReference>
<dbReference type="AlphaFoldDB" id="A0A7Y0SJ58"/>
<comment type="catalytic activity">
    <reaction evidence="5">
        <text>L-aspartate + O2 = iminosuccinate + H2O2</text>
        <dbReference type="Rhea" id="RHEA:25876"/>
        <dbReference type="ChEBI" id="CHEBI:15379"/>
        <dbReference type="ChEBI" id="CHEBI:16240"/>
        <dbReference type="ChEBI" id="CHEBI:29991"/>
        <dbReference type="ChEBI" id="CHEBI:77875"/>
        <dbReference type="EC" id="1.4.3.16"/>
    </reaction>
    <physiologicalReaction direction="left-to-right" evidence="5">
        <dbReference type="Rhea" id="RHEA:25877"/>
    </physiologicalReaction>
</comment>
<dbReference type="Pfam" id="PF00890">
    <property type="entry name" value="FAD_binding_2"/>
    <property type="match status" value="1"/>
</dbReference>
<protein>
    <submittedName>
        <fullName evidence="7">FAD-binding protein</fullName>
    </submittedName>
</protein>
<dbReference type="EMBL" id="JABCLB010001827">
    <property type="protein sequence ID" value="NMU84514.1"/>
    <property type="molecule type" value="Genomic_DNA"/>
</dbReference>
<dbReference type="Gene3D" id="3.50.50.60">
    <property type="entry name" value="FAD/NAD(P)-binding domain"/>
    <property type="match status" value="1"/>
</dbReference>
<feature type="domain" description="FAD-dependent oxidoreductase 2 FAD-binding" evidence="6">
    <location>
        <begin position="1"/>
        <end position="73"/>
    </location>
</feature>
<evidence type="ECO:0000259" key="6">
    <source>
        <dbReference type="Pfam" id="PF00890"/>
    </source>
</evidence>
<keyword evidence="3" id="KW-0274">FAD</keyword>
<dbReference type="PANTHER" id="PTHR42716:SF2">
    <property type="entry name" value="L-ASPARTATE OXIDASE, CHLOROPLASTIC"/>
    <property type="match status" value="1"/>
</dbReference>
<accession>A0A7Y0SJ58</accession>
<dbReference type="SUPFAM" id="SSF51905">
    <property type="entry name" value="FAD/NAD(P)-binding domain"/>
    <property type="match status" value="1"/>
</dbReference>
<dbReference type="Proteomes" id="UP000518904">
    <property type="component" value="Unassembled WGS sequence"/>
</dbReference>
<evidence type="ECO:0000256" key="2">
    <source>
        <dbReference type="ARBA" id="ARBA00022630"/>
    </source>
</evidence>
<evidence type="ECO:0000256" key="4">
    <source>
        <dbReference type="ARBA" id="ARBA00023002"/>
    </source>
</evidence>
<comment type="caution">
    <text evidence="7">The sequence shown here is derived from an EMBL/GenBank/DDBJ whole genome shotgun (WGS) entry which is preliminary data.</text>
</comment>
<dbReference type="InterPro" id="IPR005288">
    <property type="entry name" value="NadB"/>
</dbReference>
<name>A0A7Y0SJ58_VIBPH</name>
<organism evidence="7 8">
    <name type="scientific">Vibrio parahaemolyticus</name>
    <dbReference type="NCBI Taxonomy" id="670"/>
    <lineage>
        <taxon>Bacteria</taxon>
        <taxon>Pseudomonadati</taxon>
        <taxon>Pseudomonadota</taxon>
        <taxon>Gammaproteobacteria</taxon>
        <taxon>Vibrionales</taxon>
        <taxon>Vibrionaceae</taxon>
        <taxon>Vibrio</taxon>
    </lineage>
</organism>
<evidence type="ECO:0000313" key="7">
    <source>
        <dbReference type="EMBL" id="NMU84514.1"/>
    </source>
</evidence>
<dbReference type="GO" id="GO:0008734">
    <property type="term" value="F:L-aspartate oxidase activity"/>
    <property type="evidence" value="ECO:0007669"/>
    <property type="project" value="UniProtKB-EC"/>
</dbReference>
<comment type="cofactor">
    <cofactor evidence="1">
        <name>FAD</name>
        <dbReference type="ChEBI" id="CHEBI:57692"/>
    </cofactor>
</comment>
<feature type="non-terminal residue" evidence="7">
    <location>
        <position position="1"/>
    </location>
</feature>
<keyword evidence="4" id="KW-0560">Oxidoreductase</keyword>
<gene>
    <name evidence="7" type="ORF">HKB16_16715</name>
</gene>
<evidence type="ECO:0000256" key="5">
    <source>
        <dbReference type="ARBA" id="ARBA00048305"/>
    </source>
</evidence>
<keyword evidence="2" id="KW-0285">Flavoprotein</keyword>
<proteinExistence type="predicted"/>
<evidence type="ECO:0000256" key="3">
    <source>
        <dbReference type="ARBA" id="ARBA00022827"/>
    </source>
</evidence>
<reference evidence="7 8" key="1">
    <citation type="submission" date="2020-04" db="EMBL/GenBank/DDBJ databases">
        <title>Whole-genome sequencing of Vibrio spp. from China reveals different genetic environments of blaCTX-M-14 among diverse lineages.</title>
        <authorList>
            <person name="Zheng Z."/>
            <person name="Ye L."/>
            <person name="Chen S."/>
        </authorList>
    </citation>
    <scope>NUCLEOTIDE SEQUENCE [LARGE SCALE GENOMIC DNA]</scope>
    <source>
        <strain evidence="7 8">Vb0551</strain>
    </source>
</reference>
<dbReference type="GO" id="GO:0034628">
    <property type="term" value="P:'de novo' NAD+ biosynthetic process from L-aspartate"/>
    <property type="evidence" value="ECO:0007669"/>
    <property type="project" value="TreeGrafter"/>
</dbReference>
<feature type="non-terminal residue" evidence="7">
    <location>
        <position position="78"/>
    </location>
</feature>
<dbReference type="InterPro" id="IPR036188">
    <property type="entry name" value="FAD/NAD-bd_sf"/>
</dbReference>
<dbReference type="PANTHER" id="PTHR42716">
    <property type="entry name" value="L-ASPARTATE OXIDASE"/>
    <property type="match status" value="1"/>
</dbReference>
<evidence type="ECO:0000313" key="8">
    <source>
        <dbReference type="Proteomes" id="UP000518904"/>
    </source>
</evidence>